<reference evidence="3" key="1">
    <citation type="submission" date="2018-05" db="EMBL/GenBank/DDBJ databases">
        <authorList>
            <person name="Lanie J.A."/>
            <person name="Ng W.-L."/>
            <person name="Kazmierczak K.M."/>
            <person name="Andrzejewski T.M."/>
            <person name="Davidsen T.M."/>
            <person name="Wayne K.J."/>
            <person name="Tettelin H."/>
            <person name="Glass J.I."/>
            <person name="Rusch D."/>
            <person name="Podicherti R."/>
            <person name="Tsui H.-C.T."/>
            <person name="Winkler M.E."/>
        </authorList>
    </citation>
    <scope>NUCLEOTIDE SEQUENCE</scope>
</reference>
<accession>A0A382GJI7</accession>
<sequence>MLYISYLLTGNLTVAGSIASIDALIKFVVYFLHERAWGKLFKRLKIKKQLARFKA</sequence>
<dbReference type="EMBL" id="UINC01055903">
    <property type="protein sequence ID" value="SVB75316.1"/>
    <property type="molecule type" value="Genomic_DNA"/>
</dbReference>
<evidence type="ECO:0000256" key="1">
    <source>
        <dbReference type="SAM" id="Phobius"/>
    </source>
</evidence>
<keyword evidence="1" id="KW-0472">Membrane</keyword>
<feature type="transmembrane region" description="Helical" evidence="1">
    <location>
        <begin position="12"/>
        <end position="33"/>
    </location>
</feature>
<protein>
    <recommendedName>
        <fullName evidence="2">DUF2061 domain-containing protein</fullName>
    </recommendedName>
</protein>
<evidence type="ECO:0000313" key="3">
    <source>
        <dbReference type="EMBL" id="SVB75316.1"/>
    </source>
</evidence>
<gene>
    <name evidence="3" type="ORF">METZ01_LOCUS228170</name>
</gene>
<organism evidence="3">
    <name type="scientific">marine metagenome</name>
    <dbReference type="NCBI Taxonomy" id="408172"/>
    <lineage>
        <taxon>unclassified sequences</taxon>
        <taxon>metagenomes</taxon>
        <taxon>ecological metagenomes</taxon>
    </lineage>
</organism>
<feature type="domain" description="DUF2061" evidence="2">
    <location>
        <begin position="2"/>
        <end position="37"/>
    </location>
</feature>
<dbReference type="InterPro" id="IPR018638">
    <property type="entry name" value="DUF2061_membrane"/>
</dbReference>
<dbReference type="Pfam" id="PF09834">
    <property type="entry name" value="DUF2061"/>
    <property type="match status" value="1"/>
</dbReference>
<keyword evidence="1" id="KW-1133">Transmembrane helix</keyword>
<dbReference type="AlphaFoldDB" id="A0A382GJI7"/>
<proteinExistence type="predicted"/>
<name>A0A382GJI7_9ZZZZ</name>
<keyword evidence="1" id="KW-0812">Transmembrane</keyword>
<evidence type="ECO:0000259" key="2">
    <source>
        <dbReference type="Pfam" id="PF09834"/>
    </source>
</evidence>